<dbReference type="Proteomes" id="UP000253314">
    <property type="component" value="Unassembled WGS sequence"/>
</dbReference>
<dbReference type="OrthoDB" id="2881369at2"/>
<evidence type="ECO:0000313" key="3">
    <source>
        <dbReference type="Proteomes" id="UP000253314"/>
    </source>
</evidence>
<dbReference type="AlphaFoldDB" id="A0A366XSZ2"/>
<sequence length="149" mass="16350">MTDQQALELLVGYGIVFFIVTFVLGLVGYLLIGFAYLSMTKQLNIPNGWLAFIPFANVYIQGEVVTEKLNNKGGLIFLLALIAAIVLGAIPILGIIISIAFAILGFMVLYWTYNKFSEKALLMIIFSILSGGILTPIFLFAIRNNPVRG</sequence>
<reference evidence="2 3" key="1">
    <citation type="submission" date="2018-07" db="EMBL/GenBank/DDBJ databases">
        <title>Lottiidibacillus patelloidae gen. nov., sp. nov., isolated from the intestinal tract of a marine limpet and the reclassification of B. taeanensis BH030017T, B. algicola KMM 3737T and B. hwajinpoensis SW-72T as genus Lottiidibacillus.</title>
        <authorList>
            <person name="Liu R."/>
            <person name="Huang Z."/>
        </authorList>
    </citation>
    <scope>NUCLEOTIDE SEQUENCE [LARGE SCALE GENOMIC DNA]</scope>
    <source>
        <strain evidence="2 3">BH030017</strain>
    </source>
</reference>
<dbReference type="EMBL" id="QOCW01000012">
    <property type="protein sequence ID" value="RBW69262.1"/>
    <property type="molecule type" value="Genomic_DNA"/>
</dbReference>
<keyword evidence="1" id="KW-0472">Membrane</keyword>
<protein>
    <submittedName>
        <fullName evidence="2">Uncharacterized protein</fullName>
    </submittedName>
</protein>
<keyword evidence="3" id="KW-1185">Reference proteome</keyword>
<gene>
    <name evidence="2" type="ORF">DS031_12855</name>
</gene>
<evidence type="ECO:0000256" key="1">
    <source>
        <dbReference type="SAM" id="Phobius"/>
    </source>
</evidence>
<keyword evidence="1" id="KW-0812">Transmembrane</keyword>
<comment type="caution">
    <text evidence="2">The sequence shown here is derived from an EMBL/GenBank/DDBJ whole genome shotgun (WGS) entry which is preliminary data.</text>
</comment>
<evidence type="ECO:0000313" key="2">
    <source>
        <dbReference type="EMBL" id="RBW69262.1"/>
    </source>
</evidence>
<accession>A0A366XSZ2</accession>
<dbReference type="RefSeq" id="WP_113806469.1">
    <property type="nucleotide sequence ID" value="NZ_QOCW01000012.1"/>
</dbReference>
<feature type="transmembrane region" description="Helical" evidence="1">
    <location>
        <begin position="120"/>
        <end position="142"/>
    </location>
</feature>
<feature type="transmembrane region" description="Helical" evidence="1">
    <location>
        <begin position="12"/>
        <end position="37"/>
    </location>
</feature>
<proteinExistence type="predicted"/>
<name>A0A366XSZ2_9BACI</name>
<keyword evidence="1" id="KW-1133">Transmembrane helix</keyword>
<organism evidence="2 3">
    <name type="scientific">Bacillus taeanensis</name>
    <dbReference type="NCBI Taxonomy" id="273032"/>
    <lineage>
        <taxon>Bacteria</taxon>
        <taxon>Bacillati</taxon>
        <taxon>Bacillota</taxon>
        <taxon>Bacilli</taxon>
        <taxon>Bacillales</taxon>
        <taxon>Bacillaceae</taxon>
        <taxon>Bacillus</taxon>
    </lineage>
</organism>
<feature type="transmembrane region" description="Helical" evidence="1">
    <location>
        <begin position="75"/>
        <end position="108"/>
    </location>
</feature>